<evidence type="ECO:0000313" key="2">
    <source>
        <dbReference type="Proteomes" id="UP000886476"/>
    </source>
</evidence>
<dbReference type="SUPFAM" id="SSF54909">
    <property type="entry name" value="Dimeric alpha+beta barrel"/>
    <property type="match status" value="1"/>
</dbReference>
<keyword evidence="1" id="KW-0560">Oxidoreductase</keyword>
<protein>
    <submittedName>
        <fullName evidence="1">Antibiotic biosynthesis monooxygenase</fullName>
    </submittedName>
</protein>
<comment type="caution">
    <text evidence="1">The sequence shown here is derived from an EMBL/GenBank/DDBJ whole genome shotgun (WGS) entry which is preliminary data.</text>
</comment>
<dbReference type="InterPro" id="IPR011008">
    <property type="entry name" value="Dimeric_a/b-barrel"/>
</dbReference>
<accession>A0ABX2CPJ1</accession>
<proteinExistence type="predicted"/>
<evidence type="ECO:0000313" key="1">
    <source>
        <dbReference type="EMBL" id="NPU69294.1"/>
    </source>
</evidence>
<dbReference type="GO" id="GO:0004497">
    <property type="term" value="F:monooxygenase activity"/>
    <property type="evidence" value="ECO:0007669"/>
    <property type="project" value="UniProtKB-KW"/>
</dbReference>
<keyword evidence="1" id="KW-0503">Monooxygenase</keyword>
<sequence>MLRRIWRGWTSPANADSYEELLRSTIFPAIKDRAIVGFTGIELLRRPLDTEVEFMTIMTFTDEDAVKRFAGAAHEQAVVPAAAQALLGRYDAQSAHYDVRVPLTTAG</sequence>
<dbReference type="Proteomes" id="UP000886476">
    <property type="component" value="Unassembled WGS sequence"/>
</dbReference>
<keyword evidence="2" id="KW-1185">Reference proteome</keyword>
<dbReference type="RefSeq" id="WP_172114352.1">
    <property type="nucleotide sequence ID" value="NZ_JABFDN010000016.1"/>
</dbReference>
<organism evidence="1 2">
    <name type="scientific">Bradyrhizobium aeschynomenes</name>
    <dbReference type="NCBI Taxonomy" id="2734909"/>
    <lineage>
        <taxon>Bacteria</taxon>
        <taxon>Pseudomonadati</taxon>
        <taxon>Pseudomonadota</taxon>
        <taxon>Alphaproteobacteria</taxon>
        <taxon>Hyphomicrobiales</taxon>
        <taxon>Nitrobacteraceae</taxon>
        <taxon>Bradyrhizobium</taxon>
    </lineage>
</organism>
<name>A0ABX2CPJ1_9BRAD</name>
<reference evidence="1" key="1">
    <citation type="submission" date="2020-05" db="EMBL/GenBank/DDBJ databases">
        <title>Nod-independent and nitrogen-fixing Bradyrhizobium aeschynomene sp. nov. isolated from nodules of Aeschynomene indica.</title>
        <authorList>
            <person name="Zhang Z."/>
        </authorList>
    </citation>
    <scope>NUCLEOTIDE SEQUENCE</scope>
    <source>
        <strain evidence="1">83012</strain>
    </source>
</reference>
<gene>
    <name evidence="1" type="ORF">HL667_30115</name>
</gene>
<dbReference type="EMBL" id="JABFDN010000016">
    <property type="protein sequence ID" value="NPU69294.1"/>
    <property type="molecule type" value="Genomic_DNA"/>
</dbReference>